<feature type="signal peptide" evidence="1">
    <location>
        <begin position="1"/>
        <end position="26"/>
    </location>
</feature>
<dbReference type="EMBL" id="ML735270">
    <property type="protein sequence ID" value="KAE8389064.1"/>
    <property type="molecule type" value="Genomic_DNA"/>
</dbReference>
<accession>A0A5N7C4M3</accession>
<dbReference type="Gene3D" id="3.50.50.60">
    <property type="entry name" value="FAD/NAD(P)-binding domain"/>
    <property type="match status" value="1"/>
</dbReference>
<gene>
    <name evidence="2" type="ORF">BDV23DRAFT_173378</name>
</gene>
<evidence type="ECO:0000313" key="2">
    <source>
        <dbReference type="EMBL" id="KAE8389064.1"/>
    </source>
</evidence>
<dbReference type="Pfam" id="PF12831">
    <property type="entry name" value="FAD_oxidored"/>
    <property type="match status" value="1"/>
</dbReference>
<dbReference type="AlphaFoldDB" id="A0A5N7C4M3"/>
<dbReference type="Gene3D" id="3.30.70.1990">
    <property type="match status" value="1"/>
</dbReference>
<evidence type="ECO:0000256" key="1">
    <source>
        <dbReference type="SAM" id="SignalP"/>
    </source>
</evidence>
<dbReference type="SUPFAM" id="SSF51905">
    <property type="entry name" value="FAD/NAD(P)-binding domain"/>
    <property type="match status" value="1"/>
</dbReference>
<sequence>MGFISTIAHCFVGIMLSAVIMSPVVAINEQEFAADNIIIRDVCILGGGSTGTYAAISLKDKAKSAVVVERNGILGGHTETLYVDNNQFVDYGVEGVFNDELSRNYFKRLGVVDHKPLIPATPVTDYIDFKTGKKVPPPSDVLSAVAATAIYRAAIEKYSYLKDGLYMLPDPVPEELLRPFGEFVDKHGIQGALQLTNGFAHGVGDLLGAPLLQVIQLFGITHIDTLLGGGYITPKNGMFELYSKASKILSSDIIYQSTVTETERSESGVKVVVQSANGARKLIKAKNLLITFVPIMESLKGFDLSTNEATLFKKWDWVNYYVAVLKSTGVPNAVTVMNTDPDNTPGNLPLPPFQWSLQYLGADGYLASKVVANRTFTQEQAKKLIISDIRRMGTAGTYPGGDPEIVAFGDHTPTTLSVSNADIRDGFYKKLYALQGSKNTFYTGLAFCSDYSSMLWAYTETVVEQMISS</sequence>
<feature type="chain" id="PRO_5024786661" evidence="1">
    <location>
        <begin position="27"/>
        <end position="469"/>
    </location>
</feature>
<proteinExistence type="predicted"/>
<protein>
    <submittedName>
        <fullName evidence="2">Uncharacterized protein</fullName>
    </submittedName>
</protein>
<keyword evidence="1" id="KW-0732">Signal</keyword>
<reference evidence="2" key="1">
    <citation type="submission" date="2019-04" db="EMBL/GenBank/DDBJ databases">
        <title>Friends and foes A comparative genomics studyof 23 Aspergillus species from section Flavi.</title>
        <authorList>
            <consortium name="DOE Joint Genome Institute"/>
            <person name="Kjaerbolling I."/>
            <person name="Vesth T."/>
            <person name="Frisvad J.C."/>
            <person name="Nybo J.L."/>
            <person name="Theobald S."/>
            <person name="Kildgaard S."/>
            <person name="Isbrandt T."/>
            <person name="Kuo A."/>
            <person name="Sato A."/>
            <person name="Lyhne E.K."/>
            <person name="Kogle M.E."/>
            <person name="Wiebenga A."/>
            <person name="Kun R.S."/>
            <person name="Lubbers R.J."/>
            <person name="Makela M.R."/>
            <person name="Barry K."/>
            <person name="Chovatia M."/>
            <person name="Clum A."/>
            <person name="Daum C."/>
            <person name="Haridas S."/>
            <person name="He G."/>
            <person name="LaButti K."/>
            <person name="Lipzen A."/>
            <person name="Mondo S."/>
            <person name="Riley R."/>
            <person name="Salamov A."/>
            <person name="Simmons B.A."/>
            <person name="Magnuson J.K."/>
            <person name="Henrissat B."/>
            <person name="Mortensen U.H."/>
            <person name="Larsen T.O."/>
            <person name="Devries R.P."/>
            <person name="Grigoriev I.V."/>
            <person name="Machida M."/>
            <person name="Baker S.E."/>
            <person name="Andersen M.R."/>
        </authorList>
    </citation>
    <scope>NUCLEOTIDE SEQUENCE [LARGE SCALE GENOMIC DNA]</scope>
    <source>
        <strain evidence="2">IBT 14317</strain>
    </source>
</reference>
<dbReference type="Proteomes" id="UP000326877">
    <property type="component" value="Unassembled WGS sequence"/>
</dbReference>
<dbReference type="OrthoDB" id="68575at2759"/>
<name>A0A5N7C4M3_PETAA</name>
<dbReference type="Gene3D" id="1.10.405.20">
    <property type="match status" value="1"/>
</dbReference>
<organism evidence="2">
    <name type="scientific">Petromyces alliaceus</name>
    <name type="common">Aspergillus alliaceus</name>
    <dbReference type="NCBI Taxonomy" id="209559"/>
    <lineage>
        <taxon>Eukaryota</taxon>
        <taxon>Fungi</taxon>
        <taxon>Dikarya</taxon>
        <taxon>Ascomycota</taxon>
        <taxon>Pezizomycotina</taxon>
        <taxon>Eurotiomycetes</taxon>
        <taxon>Eurotiomycetidae</taxon>
        <taxon>Eurotiales</taxon>
        <taxon>Aspergillaceae</taxon>
        <taxon>Aspergillus</taxon>
        <taxon>Aspergillus subgen. Circumdati</taxon>
    </lineage>
</organism>
<dbReference type="InterPro" id="IPR036188">
    <property type="entry name" value="FAD/NAD-bd_sf"/>
</dbReference>